<sequence>MSSQPRPEDTHAHKKMGSLGIIHRPSRTGAHGCRLNYPVVTGSPKANCFFRDCDAPKSESAGRGWWFPRAIDEQSLSPYGWMSSRAPFRQVVSLHGLSEFLQQ</sequence>
<dbReference type="AlphaFoldDB" id="A0AAV4BGG2"/>
<reference evidence="1 2" key="1">
    <citation type="journal article" date="2021" name="Elife">
        <title>Chloroplast acquisition without the gene transfer in kleptoplastic sea slugs, Plakobranchus ocellatus.</title>
        <authorList>
            <person name="Maeda T."/>
            <person name="Takahashi S."/>
            <person name="Yoshida T."/>
            <person name="Shimamura S."/>
            <person name="Takaki Y."/>
            <person name="Nagai Y."/>
            <person name="Toyoda A."/>
            <person name="Suzuki Y."/>
            <person name="Arimoto A."/>
            <person name="Ishii H."/>
            <person name="Satoh N."/>
            <person name="Nishiyama T."/>
            <person name="Hasebe M."/>
            <person name="Maruyama T."/>
            <person name="Minagawa J."/>
            <person name="Obokata J."/>
            <person name="Shigenobu S."/>
        </authorList>
    </citation>
    <scope>NUCLEOTIDE SEQUENCE [LARGE SCALE GENOMIC DNA]</scope>
</reference>
<proteinExistence type="predicted"/>
<dbReference type="EMBL" id="BLXT01004907">
    <property type="protein sequence ID" value="GFO17949.1"/>
    <property type="molecule type" value="Genomic_DNA"/>
</dbReference>
<evidence type="ECO:0000313" key="1">
    <source>
        <dbReference type="EMBL" id="GFO17949.1"/>
    </source>
</evidence>
<gene>
    <name evidence="1" type="ORF">PoB_004445400</name>
</gene>
<dbReference type="Proteomes" id="UP000735302">
    <property type="component" value="Unassembled WGS sequence"/>
</dbReference>
<accession>A0AAV4BGG2</accession>
<organism evidence="1 2">
    <name type="scientific">Plakobranchus ocellatus</name>
    <dbReference type="NCBI Taxonomy" id="259542"/>
    <lineage>
        <taxon>Eukaryota</taxon>
        <taxon>Metazoa</taxon>
        <taxon>Spiralia</taxon>
        <taxon>Lophotrochozoa</taxon>
        <taxon>Mollusca</taxon>
        <taxon>Gastropoda</taxon>
        <taxon>Heterobranchia</taxon>
        <taxon>Euthyneura</taxon>
        <taxon>Panpulmonata</taxon>
        <taxon>Sacoglossa</taxon>
        <taxon>Placobranchoidea</taxon>
        <taxon>Plakobranchidae</taxon>
        <taxon>Plakobranchus</taxon>
    </lineage>
</organism>
<protein>
    <submittedName>
        <fullName evidence="1">Uncharacterized protein</fullName>
    </submittedName>
</protein>
<keyword evidence="2" id="KW-1185">Reference proteome</keyword>
<evidence type="ECO:0000313" key="2">
    <source>
        <dbReference type="Proteomes" id="UP000735302"/>
    </source>
</evidence>
<name>A0AAV4BGG2_9GAST</name>
<comment type="caution">
    <text evidence="1">The sequence shown here is derived from an EMBL/GenBank/DDBJ whole genome shotgun (WGS) entry which is preliminary data.</text>
</comment>